<evidence type="ECO:0000313" key="2">
    <source>
        <dbReference type="Proteomes" id="UP000539372"/>
    </source>
</evidence>
<dbReference type="RefSeq" id="WP_169626530.1">
    <property type="nucleotide sequence ID" value="NZ_JABBNT010000005.1"/>
</dbReference>
<accession>A0A7Y0HGY7</accession>
<gene>
    <name evidence="1" type="ORF">HH303_16770</name>
</gene>
<comment type="caution">
    <text evidence="1">The sequence shown here is derived from an EMBL/GenBank/DDBJ whole genome shotgun (WGS) entry which is preliminary data.</text>
</comment>
<keyword evidence="2" id="KW-1185">Reference proteome</keyword>
<name>A0A7Y0HGY7_9PROT</name>
<proteinExistence type="predicted"/>
<dbReference type="Pfam" id="PF07310">
    <property type="entry name" value="PAS_5"/>
    <property type="match status" value="1"/>
</dbReference>
<protein>
    <submittedName>
        <fullName evidence="1">PAS domain-containing protein</fullName>
    </submittedName>
</protein>
<dbReference type="Proteomes" id="UP000539372">
    <property type="component" value="Unassembled WGS sequence"/>
</dbReference>
<dbReference type="EMBL" id="JABBNT010000005">
    <property type="protein sequence ID" value="NMM46148.1"/>
    <property type="molecule type" value="Genomic_DNA"/>
</dbReference>
<evidence type="ECO:0000313" key="1">
    <source>
        <dbReference type="EMBL" id="NMM46148.1"/>
    </source>
</evidence>
<organism evidence="1 2">
    <name type="scientific">Pacificispira spongiicola</name>
    <dbReference type="NCBI Taxonomy" id="2729598"/>
    <lineage>
        <taxon>Bacteria</taxon>
        <taxon>Pseudomonadati</taxon>
        <taxon>Pseudomonadota</taxon>
        <taxon>Alphaproteobacteria</taxon>
        <taxon>Rhodospirillales</taxon>
        <taxon>Rhodospirillaceae</taxon>
        <taxon>Pacificispira</taxon>
    </lineage>
</organism>
<reference evidence="1 2" key="1">
    <citation type="submission" date="2020-04" db="EMBL/GenBank/DDBJ databases">
        <title>Rhodospirillaceae bacterium KN72 isolated from deep sea.</title>
        <authorList>
            <person name="Zhang D.-C."/>
        </authorList>
    </citation>
    <scope>NUCLEOTIDE SEQUENCE [LARGE SCALE GENOMIC DNA]</scope>
    <source>
        <strain evidence="1 2">KN72</strain>
    </source>
</reference>
<dbReference type="AlphaFoldDB" id="A0A7Y0HGY7"/>
<sequence length="168" mass="20022">MVDKTVLNDILGRTYSADELRSEEQAWFHRFWCDHVRDTGRLPGRRDIDPVTLPRKLLPVMMIIDVERPPDAPLCFRYRLVGTETSQFYWRDPTGARFEEIYTGQALADFNAFFTTVVETRQPDFRDHIRLPWRHEHVLEYSRTAHPLATDGWTVDRVVLVFRPEYRR</sequence>
<dbReference type="InterPro" id="IPR009922">
    <property type="entry name" value="DUF1457"/>
</dbReference>